<gene>
    <name evidence="1" type="ORF">MM415B00496_0028</name>
</gene>
<dbReference type="EMBL" id="MT141520">
    <property type="protein sequence ID" value="QJA64470.1"/>
    <property type="molecule type" value="Genomic_DNA"/>
</dbReference>
<proteinExistence type="predicted"/>
<organism evidence="1">
    <name type="scientific">viral metagenome</name>
    <dbReference type="NCBI Taxonomy" id="1070528"/>
    <lineage>
        <taxon>unclassified sequences</taxon>
        <taxon>metagenomes</taxon>
        <taxon>organismal metagenomes</taxon>
    </lineage>
</organism>
<reference evidence="1" key="1">
    <citation type="submission" date="2020-03" db="EMBL/GenBank/DDBJ databases">
        <title>The deep terrestrial virosphere.</title>
        <authorList>
            <person name="Holmfeldt K."/>
            <person name="Nilsson E."/>
            <person name="Simone D."/>
            <person name="Lopez-Fernandez M."/>
            <person name="Wu X."/>
            <person name="de Brujin I."/>
            <person name="Lundin D."/>
            <person name="Andersson A."/>
            <person name="Bertilsson S."/>
            <person name="Dopson M."/>
        </authorList>
    </citation>
    <scope>NUCLEOTIDE SEQUENCE</scope>
    <source>
        <strain evidence="1">MM415B00496</strain>
    </source>
</reference>
<protein>
    <submittedName>
        <fullName evidence="1">Uncharacterized protein</fullName>
    </submittedName>
</protein>
<dbReference type="AlphaFoldDB" id="A0A6M3J3S8"/>
<evidence type="ECO:0000313" key="1">
    <source>
        <dbReference type="EMBL" id="QJA64470.1"/>
    </source>
</evidence>
<accession>A0A6M3J3S8</accession>
<sequence length="131" mass="15718">MSQKSLDGQHYNRPPENDETRWWRDFLCKIIFGLWHEKRELLASMGFPSRPISQKEIFKEKCRRVQMLKDEGFWGTTKDYPYGSDHNHNWCERRINEMVKEEFAPKLNGINKIICVDKRKGLYAPNPVLFK</sequence>
<name>A0A6M3J3S8_9ZZZZ</name>